<sequence>MIKLTFSKKMKVVAVASGIFLSAAFLFGFLIFLLTEVHPAVTWGLMLPLFILSGTLSVFSVLEAFFAYCSFDDENGIEFYSGFAKVKKIPVSSLQSFLITQKGISISYKTLIGGIEKIKSFTASIYFQNLQLLYEWLDSHAHNLYVEQVAQSIKEFTEFHDELSDDEKNKLLQKTYMIARILKWGGVLISILFIACIFLGRSFMHIGFIVCAAYPILLFLIIRLSNGGIRFNANNTDLYPSLLTPFWFCSVTLCILAVIYINQIYSFSKQVSVSVFVMLVMFFLYYICISESEKKIEEKRSTRMLTVASVLFLMFLYGFGFSVSANIILDKSKPTVFEVTVINQRILKGKRTNYYLEVSPWIDGKTKQKEISVGSTLYSEVELGNMVKIKLYKGFLGVPWFKVVNIK</sequence>
<evidence type="ECO:0000313" key="2">
    <source>
        <dbReference type="EMBL" id="QHX44068.1"/>
    </source>
</evidence>
<keyword evidence="1" id="KW-0812">Transmembrane</keyword>
<evidence type="ECO:0000256" key="1">
    <source>
        <dbReference type="SAM" id="Phobius"/>
    </source>
</evidence>
<feature type="transmembrane region" description="Helical" evidence="1">
    <location>
        <begin position="40"/>
        <end position="62"/>
    </location>
</feature>
<keyword evidence="1" id="KW-1133">Transmembrane helix</keyword>
<feature type="transmembrane region" description="Helical" evidence="1">
    <location>
        <begin position="310"/>
        <end position="329"/>
    </location>
</feature>
<name>A0A6P1Y2L6_9SPIR</name>
<feature type="transmembrane region" description="Helical" evidence="1">
    <location>
        <begin position="246"/>
        <end position="265"/>
    </location>
</feature>
<dbReference type="AlphaFoldDB" id="A0A6P1Y2L6"/>
<proteinExistence type="predicted"/>
<keyword evidence="1" id="KW-0472">Membrane</keyword>
<evidence type="ECO:0000313" key="3">
    <source>
        <dbReference type="Proteomes" id="UP000464374"/>
    </source>
</evidence>
<organism evidence="2 3">
    <name type="scientific">Treponema vincentii</name>
    <dbReference type="NCBI Taxonomy" id="69710"/>
    <lineage>
        <taxon>Bacteria</taxon>
        <taxon>Pseudomonadati</taxon>
        <taxon>Spirochaetota</taxon>
        <taxon>Spirochaetia</taxon>
        <taxon>Spirochaetales</taxon>
        <taxon>Treponemataceae</taxon>
        <taxon>Treponema</taxon>
    </lineage>
</organism>
<gene>
    <name evidence="2" type="ORF">GWP43_12135</name>
</gene>
<feature type="transmembrane region" description="Helical" evidence="1">
    <location>
        <begin position="181"/>
        <end position="200"/>
    </location>
</feature>
<feature type="transmembrane region" description="Helical" evidence="1">
    <location>
        <begin position="12"/>
        <end position="34"/>
    </location>
</feature>
<dbReference type="EMBL" id="CP048020">
    <property type="protein sequence ID" value="QHX44068.1"/>
    <property type="molecule type" value="Genomic_DNA"/>
</dbReference>
<dbReference type="KEGG" id="trz:GWP43_12135"/>
<feature type="transmembrane region" description="Helical" evidence="1">
    <location>
        <begin position="271"/>
        <end position="289"/>
    </location>
</feature>
<accession>A0A6P1Y2L6</accession>
<reference evidence="2 3" key="1">
    <citation type="submission" date="2020-01" db="EMBL/GenBank/DDBJ databases">
        <title>Complete genome sequence of a human oral phylogroup 1 Treponema sp. strain ATCC 700766, originally isolated from periodontitis dental plaque.</title>
        <authorList>
            <person name="Chan Y."/>
            <person name="Huo Y.-B."/>
            <person name="Yu X.-L."/>
            <person name="Zeng H."/>
            <person name="Leung W.-K."/>
            <person name="Watt R.M."/>
        </authorList>
    </citation>
    <scope>NUCLEOTIDE SEQUENCE [LARGE SCALE GENOMIC DNA]</scope>
    <source>
        <strain evidence="2 3">OMZ 804</strain>
    </source>
</reference>
<dbReference type="Proteomes" id="UP000464374">
    <property type="component" value="Chromosome"/>
</dbReference>
<dbReference type="RefSeq" id="WP_162664365.1">
    <property type="nucleotide sequence ID" value="NZ_CP048020.1"/>
</dbReference>
<feature type="transmembrane region" description="Helical" evidence="1">
    <location>
        <begin position="206"/>
        <end position="225"/>
    </location>
</feature>
<protein>
    <submittedName>
        <fullName evidence="2">Uncharacterized protein</fullName>
    </submittedName>
</protein>